<sequence>MISVRYVAAVLVLLLGLAGCARDSSAVPAHTSSTEGETPGAKELMWQEAKARTQAMELEIVNSIPEGKVVKVDLKATGTLLNCGGPLVNWNGGTIVTLSAGTELEPLVRALEAKYQDSRFTIKTRDPSPAGSYEVQLRSPDTAEIYIIGAGWDPDTILITSSSECFTWPEGEYKGGKF</sequence>
<evidence type="ECO:0000313" key="2">
    <source>
        <dbReference type="EMBL" id="QWC09645.1"/>
    </source>
</evidence>
<evidence type="ECO:0000256" key="1">
    <source>
        <dbReference type="SAM" id="SignalP"/>
    </source>
</evidence>
<dbReference type="RefSeq" id="WP_210227769.1">
    <property type="nucleotide sequence ID" value="NZ_CP076022.1"/>
</dbReference>
<dbReference type="KEGG" id="ajg:KKR91_14375"/>
<dbReference type="AlphaFoldDB" id="A0A975M4B1"/>
<feature type="signal peptide" evidence="1">
    <location>
        <begin position="1"/>
        <end position="21"/>
    </location>
</feature>
<dbReference type="Proteomes" id="UP000676885">
    <property type="component" value="Chromosome"/>
</dbReference>
<gene>
    <name evidence="2" type="ORF">KKR91_14375</name>
</gene>
<reference evidence="2 3" key="1">
    <citation type="submission" date="2021-05" db="EMBL/GenBank/DDBJ databases">
        <title>Novel species in genus Arthrobacter.</title>
        <authorList>
            <person name="Zhang G."/>
        </authorList>
    </citation>
    <scope>NUCLEOTIDE SEQUENCE [LARGE SCALE GENOMIC DNA]</scope>
    <source>
        <strain evidence="3">zg-ZUI227</strain>
    </source>
</reference>
<accession>A0A975M4B1</accession>
<evidence type="ECO:0000313" key="3">
    <source>
        <dbReference type="Proteomes" id="UP000676885"/>
    </source>
</evidence>
<organism evidence="2 3">
    <name type="scientific">Arthrobacter jiangjiafuii</name>
    <dbReference type="NCBI Taxonomy" id="2817475"/>
    <lineage>
        <taxon>Bacteria</taxon>
        <taxon>Bacillati</taxon>
        <taxon>Actinomycetota</taxon>
        <taxon>Actinomycetes</taxon>
        <taxon>Micrococcales</taxon>
        <taxon>Micrococcaceae</taxon>
        <taxon>Arthrobacter</taxon>
    </lineage>
</organism>
<name>A0A975M4B1_9MICC</name>
<protein>
    <recommendedName>
        <fullName evidence="4">Lipoprotein</fullName>
    </recommendedName>
</protein>
<dbReference type="EMBL" id="CP076022">
    <property type="protein sequence ID" value="QWC09645.1"/>
    <property type="molecule type" value="Genomic_DNA"/>
</dbReference>
<keyword evidence="3" id="KW-1185">Reference proteome</keyword>
<evidence type="ECO:0008006" key="4">
    <source>
        <dbReference type="Google" id="ProtNLM"/>
    </source>
</evidence>
<dbReference type="PROSITE" id="PS51257">
    <property type="entry name" value="PROKAR_LIPOPROTEIN"/>
    <property type="match status" value="1"/>
</dbReference>
<feature type="chain" id="PRO_5039030263" description="Lipoprotein" evidence="1">
    <location>
        <begin position="22"/>
        <end position="178"/>
    </location>
</feature>
<proteinExistence type="predicted"/>
<keyword evidence="1" id="KW-0732">Signal</keyword>